<evidence type="ECO:0000256" key="4">
    <source>
        <dbReference type="ARBA" id="ARBA00023242"/>
    </source>
</evidence>
<dbReference type="Pfam" id="PF13921">
    <property type="entry name" value="Myb_DNA-bind_6"/>
    <property type="match status" value="1"/>
</dbReference>
<dbReference type="GO" id="GO:0000978">
    <property type="term" value="F:RNA polymerase II cis-regulatory region sequence-specific DNA binding"/>
    <property type="evidence" value="ECO:0007669"/>
    <property type="project" value="TreeGrafter"/>
</dbReference>
<dbReference type="GeneTree" id="ENSGT00940000160404"/>
<feature type="region of interest" description="Disordered" evidence="5">
    <location>
        <begin position="1104"/>
        <end position="1171"/>
    </location>
</feature>
<feature type="compositionally biased region" description="Basic residues" evidence="5">
    <location>
        <begin position="493"/>
        <end position="512"/>
    </location>
</feature>
<evidence type="ECO:0000313" key="8">
    <source>
        <dbReference type="Ensembl" id="ENSHCOP00000016259.1"/>
    </source>
</evidence>
<feature type="compositionally biased region" description="Acidic residues" evidence="5">
    <location>
        <begin position="557"/>
        <end position="568"/>
    </location>
</feature>
<feature type="compositionally biased region" description="Basic residues" evidence="5">
    <location>
        <begin position="1158"/>
        <end position="1171"/>
    </location>
</feature>
<feature type="domain" description="Myb-like" evidence="6">
    <location>
        <begin position="283"/>
        <end position="335"/>
    </location>
</feature>
<reference evidence="8" key="1">
    <citation type="submission" date="2025-08" db="UniProtKB">
        <authorList>
            <consortium name="Ensembl"/>
        </authorList>
    </citation>
    <scope>IDENTIFICATION</scope>
</reference>
<dbReference type="GO" id="GO:0042796">
    <property type="term" value="P:snRNA transcription by RNA polymerase III"/>
    <property type="evidence" value="ECO:0007669"/>
    <property type="project" value="TreeGrafter"/>
</dbReference>
<name>A0A3Q2YDZ0_HIPCM</name>
<proteinExistence type="predicted"/>
<dbReference type="Proteomes" id="UP000264820">
    <property type="component" value="Unplaced"/>
</dbReference>
<feature type="domain" description="Myb-like" evidence="6">
    <location>
        <begin position="336"/>
        <end position="390"/>
    </location>
</feature>
<evidence type="ECO:0000259" key="7">
    <source>
        <dbReference type="PROSITE" id="PS51294"/>
    </source>
</evidence>
<evidence type="ECO:0000256" key="5">
    <source>
        <dbReference type="SAM" id="MobiDB-lite"/>
    </source>
</evidence>
<dbReference type="Pfam" id="PF00249">
    <property type="entry name" value="Myb_DNA-binding"/>
    <property type="match status" value="2"/>
</dbReference>
<keyword evidence="2" id="KW-0238">DNA-binding</keyword>
<feature type="compositionally biased region" description="Pro residues" evidence="5">
    <location>
        <begin position="839"/>
        <end position="849"/>
    </location>
</feature>
<sequence length="1171" mass="131340">MACVHACASIQSTAGLLAERQKIEKEIQNLENVLGPHSSTIASGTHCFHVLSGELAQLTVITLGLSINVDSCLQMNFVYQQILQEKLKQLETLLSHNQRQQKEVLSQLSGPFREASKEEPASSSYPKQAPLFLGHFLKPYFKDKVTGLGPPANSDTKERMMKMKGCLDSSKMKVKRWESWQKTLLIDSVSRDSLKRLIQPKLSRVDYLSQKLSSSGKSEDEKRQLKVHIESLEKDIESIKVKKDEELFGDQYEDHDWHKIAKIDFEGVREADDLRLFWQNFLHPAVNKNRWSADEVQRLKEVSSRHKETNWDLIARELGTGRTAFMCLQTFQRFISSSLKRGTWTSAEDQKLSQLVDNMRIGNFIPYTQISYFMEGRDTPQLIYRWTSVLDPQLKKGSWSKEEDQLLLKAVARHGEKMWWKIRLEVPGRTDGACRDRYLDCLKEGLKKGPFDDHEHQLLVQLLDKHGAGRWAKIAAEIPNRNDAQCLREWKKMMRQAKKPAKMSSGIRKRLQKVREEEEEEEDSSQEDKDEDQITYMDTDDEKQEDEEEESVKGNSEEEDEEKEEEEEYYLVPPMHEWIPHEESQEFSFPTDRLVTLDPAPNCHLSGTGSVRSTVVAKFGRSVERHVNGAMLMVSQKELHSHLCHQANKYNNLQHRPKKGHVTDTEMNYMLQAAVLPWVGNVLMPSLTVPTLADALGHKTALSSTPVFRLLLHAMMVDFSGCKEVSTQKRKCKPPGFKNPKTVAAMLHSTRARNSDTQPVRALQQVHLLPQSAPLVCLLTMPPSLTMPPRAPPPVKLQSQTSQRLPTLLPRTPGPICLLTAPSLPVCFVSPPLPVGPTHLPPLAPPPPRSSVTPALGPSTSTVTIDHAYTLPIPKPSLTGRKRARDDDPGSETLSTGGKRVRKLSHKALQLQVRFSLISSSFFSLSHTQTSSTERKRRSWRKSKPKEGGAKLVTPPPSIHTLSLFAHPNGSVQLPQSPNFVLSAAIRPLPSASGPSPVPLERAGLNIDPSLVSPGSPAVVSDWLSGSGGVAIPHLGISLPYLPPCSSSLGALAAIFANRTSVTDCDFPDFGDHLGSNPAYLLLKARFLSVFALPALLATMRPGATTQQSNIHVSRNTFSNTEAYDRKSPHRRQDDNAREEVTLKTQEQEVEATNFSTQKKKTQHTQKTRKT</sequence>
<keyword evidence="1" id="KW-0805">Transcription regulation</keyword>
<evidence type="ECO:0000259" key="6">
    <source>
        <dbReference type="PROSITE" id="PS50090"/>
    </source>
</evidence>
<keyword evidence="9" id="KW-1185">Reference proteome</keyword>
<feature type="domain" description="Myb-like" evidence="6">
    <location>
        <begin position="391"/>
        <end position="442"/>
    </location>
</feature>
<dbReference type="InterPro" id="IPR001005">
    <property type="entry name" value="SANT/Myb"/>
</dbReference>
<feature type="region of interest" description="Disordered" evidence="5">
    <location>
        <begin position="927"/>
        <end position="954"/>
    </location>
</feature>
<dbReference type="InterPro" id="IPR051575">
    <property type="entry name" value="Myb-like_DNA-bd"/>
</dbReference>
<accession>A0A3Q2YDZ0</accession>
<dbReference type="Gene3D" id="1.10.10.60">
    <property type="entry name" value="Homeodomain-like"/>
    <property type="match status" value="4"/>
</dbReference>
<dbReference type="InterPro" id="IPR009057">
    <property type="entry name" value="Homeodomain-like_sf"/>
</dbReference>
<feature type="region of interest" description="Disordered" evidence="5">
    <location>
        <begin position="493"/>
        <end position="568"/>
    </location>
</feature>
<feature type="compositionally biased region" description="Polar residues" evidence="5">
    <location>
        <begin position="1104"/>
        <end position="1122"/>
    </location>
</feature>
<feature type="domain" description="HTH myb-type" evidence="7">
    <location>
        <begin position="283"/>
        <end position="339"/>
    </location>
</feature>
<organism evidence="8 9">
    <name type="scientific">Hippocampus comes</name>
    <name type="common">Tiger tail seahorse</name>
    <dbReference type="NCBI Taxonomy" id="109280"/>
    <lineage>
        <taxon>Eukaryota</taxon>
        <taxon>Metazoa</taxon>
        <taxon>Chordata</taxon>
        <taxon>Craniata</taxon>
        <taxon>Vertebrata</taxon>
        <taxon>Euteleostomi</taxon>
        <taxon>Actinopterygii</taxon>
        <taxon>Neopterygii</taxon>
        <taxon>Teleostei</taxon>
        <taxon>Neoteleostei</taxon>
        <taxon>Acanthomorphata</taxon>
        <taxon>Syngnathiaria</taxon>
        <taxon>Syngnathiformes</taxon>
        <taxon>Syngnathoidei</taxon>
        <taxon>Syngnathidae</taxon>
        <taxon>Hippocampus</taxon>
    </lineage>
</organism>
<dbReference type="Ensembl" id="ENSHCOT00000024392.1">
    <property type="protein sequence ID" value="ENSHCOP00000016259.1"/>
    <property type="gene ID" value="ENSHCOG00000020042.1"/>
</dbReference>
<protein>
    <submittedName>
        <fullName evidence="8">Small nuclear RNA activating complex polypeptide 4</fullName>
    </submittedName>
</protein>
<dbReference type="STRING" id="109280.ENSHCOP00000016259"/>
<dbReference type="InterPro" id="IPR017930">
    <property type="entry name" value="Myb_dom"/>
</dbReference>
<feature type="region of interest" description="Disordered" evidence="5">
    <location>
        <begin position="104"/>
        <end position="125"/>
    </location>
</feature>
<feature type="compositionally biased region" description="Basic residues" evidence="5">
    <location>
        <begin position="935"/>
        <end position="944"/>
    </location>
</feature>
<dbReference type="SMART" id="SM00717">
    <property type="entry name" value="SANT"/>
    <property type="match status" value="5"/>
</dbReference>
<dbReference type="PROSITE" id="PS50090">
    <property type="entry name" value="MYB_LIKE"/>
    <property type="match status" value="4"/>
</dbReference>
<keyword evidence="4" id="KW-0539">Nucleus</keyword>
<dbReference type="OMA" id="MSPNMRP"/>
<evidence type="ECO:0000256" key="3">
    <source>
        <dbReference type="ARBA" id="ARBA00023163"/>
    </source>
</evidence>
<feature type="compositionally biased region" description="Acidic residues" evidence="5">
    <location>
        <begin position="517"/>
        <end position="550"/>
    </location>
</feature>
<keyword evidence="3" id="KW-0804">Transcription</keyword>
<dbReference type="AlphaFoldDB" id="A0A3Q2YDZ0"/>
<evidence type="ECO:0000313" key="9">
    <source>
        <dbReference type="Proteomes" id="UP000264820"/>
    </source>
</evidence>
<dbReference type="PROSITE" id="PS51294">
    <property type="entry name" value="HTH_MYB"/>
    <property type="match status" value="3"/>
</dbReference>
<dbReference type="GO" id="GO:0001006">
    <property type="term" value="F:RNA polymerase III type 3 promoter sequence-specific DNA binding"/>
    <property type="evidence" value="ECO:0007669"/>
    <property type="project" value="TreeGrafter"/>
</dbReference>
<dbReference type="PANTHER" id="PTHR46621">
    <property type="entry name" value="SNRNA-ACTIVATING PROTEIN COMPLEX SUBUNIT 4"/>
    <property type="match status" value="1"/>
</dbReference>
<feature type="region of interest" description="Disordered" evidence="5">
    <location>
        <begin position="839"/>
        <end position="903"/>
    </location>
</feature>
<feature type="domain" description="Myb-like" evidence="6">
    <location>
        <begin position="443"/>
        <end position="494"/>
    </location>
</feature>
<reference evidence="8" key="2">
    <citation type="submission" date="2025-09" db="UniProtKB">
        <authorList>
            <consortium name="Ensembl"/>
        </authorList>
    </citation>
    <scope>IDENTIFICATION</scope>
</reference>
<feature type="domain" description="HTH myb-type" evidence="7">
    <location>
        <begin position="447"/>
        <end position="498"/>
    </location>
</feature>
<dbReference type="GO" id="GO:0019185">
    <property type="term" value="C:snRNA-activating protein complex"/>
    <property type="evidence" value="ECO:0007669"/>
    <property type="project" value="TreeGrafter"/>
</dbReference>
<dbReference type="CDD" id="cd00167">
    <property type="entry name" value="SANT"/>
    <property type="match status" value="4"/>
</dbReference>
<dbReference type="PANTHER" id="PTHR46621:SF1">
    <property type="entry name" value="SNRNA-ACTIVATING PROTEIN COMPLEX SUBUNIT 4"/>
    <property type="match status" value="1"/>
</dbReference>
<feature type="domain" description="HTH myb-type" evidence="7">
    <location>
        <begin position="391"/>
        <end position="446"/>
    </location>
</feature>
<feature type="compositionally biased region" description="Basic and acidic residues" evidence="5">
    <location>
        <begin position="1123"/>
        <end position="1142"/>
    </location>
</feature>
<evidence type="ECO:0000256" key="2">
    <source>
        <dbReference type="ARBA" id="ARBA00023125"/>
    </source>
</evidence>
<dbReference type="GO" id="GO:0042795">
    <property type="term" value="P:snRNA transcription by RNA polymerase II"/>
    <property type="evidence" value="ECO:0007669"/>
    <property type="project" value="TreeGrafter"/>
</dbReference>
<evidence type="ECO:0000256" key="1">
    <source>
        <dbReference type="ARBA" id="ARBA00023015"/>
    </source>
</evidence>
<dbReference type="SUPFAM" id="SSF46689">
    <property type="entry name" value="Homeodomain-like"/>
    <property type="match status" value="3"/>
</dbReference>